<dbReference type="GO" id="GO:0070626">
    <property type="term" value="F:(S)-2-(5-amino-1-(5-phospho-D-ribosyl)imidazole-4-carboxamido) succinate lyase (fumarate-forming) activity"/>
    <property type="evidence" value="ECO:0007669"/>
    <property type="project" value="TreeGrafter"/>
</dbReference>
<dbReference type="EC" id="4.3.2.2" evidence="5 11"/>
<evidence type="ECO:0000256" key="1">
    <source>
        <dbReference type="ARBA" id="ARBA00004706"/>
    </source>
</evidence>
<feature type="domain" description="Fumarate lyase N-terminal" evidence="12">
    <location>
        <begin position="86"/>
        <end position="287"/>
    </location>
</feature>
<dbReference type="PRINTS" id="PR00149">
    <property type="entry name" value="FUMRATELYASE"/>
</dbReference>
<evidence type="ECO:0000256" key="8">
    <source>
        <dbReference type="ARBA" id="ARBA00024477"/>
    </source>
</evidence>
<dbReference type="UniPathway" id="UPA00074">
    <property type="reaction ID" value="UER00132"/>
</dbReference>
<dbReference type="GO" id="GO:0006189">
    <property type="term" value="P:'de novo' IMP biosynthetic process"/>
    <property type="evidence" value="ECO:0007669"/>
    <property type="project" value="UniProtKB-UniPathway"/>
</dbReference>
<dbReference type="EMBL" id="CP000561">
    <property type="protein sequence ID" value="ABO07567.1"/>
    <property type="molecule type" value="Genomic_DNA"/>
</dbReference>
<dbReference type="Gene3D" id="1.10.40.30">
    <property type="entry name" value="Fumarase/aspartase (C-terminal domain)"/>
    <property type="match status" value="1"/>
</dbReference>
<dbReference type="InterPro" id="IPR004769">
    <property type="entry name" value="Pur_lyase"/>
</dbReference>
<dbReference type="InterPro" id="IPR020557">
    <property type="entry name" value="Fumarate_lyase_CS"/>
</dbReference>
<reference evidence="14" key="1">
    <citation type="submission" date="2007-02" db="EMBL/GenBank/DDBJ databases">
        <title>Complete sequence of Pyrobaculum calidifontis JCM 11548.</title>
        <authorList>
            <consortium name="US DOE Joint Genome Institute"/>
            <person name="Copeland A."/>
            <person name="Lucas S."/>
            <person name="Lapidus A."/>
            <person name="Barry K."/>
            <person name="Glavina del Rio T."/>
            <person name="Dalin E."/>
            <person name="Tice H."/>
            <person name="Pitluck S."/>
            <person name="Chain P."/>
            <person name="Malfatti S."/>
            <person name="Shin M."/>
            <person name="Vergez L."/>
            <person name="Schmutz J."/>
            <person name="Larimer F."/>
            <person name="Land M."/>
            <person name="Hauser L."/>
            <person name="Kyrpides N."/>
            <person name="Mikhailova N."/>
            <person name="Cozen A.E."/>
            <person name="Fitz-Gibbon S.T."/>
            <person name="House C.H."/>
            <person name="Saltikov C."/>
            <person name="Lowe T.M."/>
            <person name="Richardson P."/>
        </authorList>
    </citation>
    <scope>NUCLEOTIDE SEQUENCE [LARGE SCALE GENOMIC DNA]</scope>
    <source>
        <strain evidence="14">JCM 11548</strain>
    </source>
</reference>
<evidence type="ECO:0000259" key="13">
    <source>
        <dbReference type="Pfam" id="PF22304"/>
    </source>
</evidence>
<evidence type="ECO:0000259" key="12">
    <source>
        <dbReference type="Pfam" id="PF00206"/>
    </source>
</evidence>
<comment type="pathway">
    <text evidence="2">Purine metabolism; AMP biosynthesis via de novo pathway; AMP from IMP: step 2/2.</text>
</comment>
<evidence type="ECO:0000256" key="2">
    <source>
        <dbReference type="ARBA" id="ARBA00004734"/>
    </source>
</evidence>
<dbReference type="Gene3D" id="1.20.200.10">
    <property type="entry name" value="Fumarase/aspartase (Central domain)"/>
    <property type="match status" value="1"/>
</dbReference>
<dbReference type="InterPro" id="IPR055169">
    <property type="entry name" value="ASLyase_C"/>
</dbReference>
<dbReference type="Gene3D" id="1.10.275.10">
    <property type="entry name" value="Fumarase/aspartase (N-terminal domain)"/>
    <property type="match status" value="1"/>
</dbReference>
<evidence type="ECO:0000313" key="14">
    <source>
        <dbReference type="EMBL" id="ABO07567.1"/>
    </source>
</evidence>
<protein>
    <recommendedName>
        <fullName evidence="6 11">Adenylosuccinate lyase</fullName>
        <ecNumber evidence="5 11">4.3.2.2</ecNumber>
    </recommendedName>
</protein>
<proteinExistence type="inferred from homology"/>
<dbReference type="Proteomes" id="UP000001431">
    <property type="component" value="Chromosome"/>
</dbReference>
<dbReference type="CDD" id="cd01360">
    <property type="entry name" value="Adenylsuccinate_lyase_1"/>
    <property type="match status" value="1"/>
</dbReference>
<keyword evidence="15" id="KW-1185">Reference proteome</keyword>
<evidence type="ECO:0000256" key="9">
    <source>
        <dbReference type="ARBA" id="ARBA00025012"/>
    </source>
</evidence>
<dbReference type="InterPro" id="IPR008948">
    <property type="entry name" value="L-Aspartase-like"/>
</dbReference>
<evidence type="ECO:0000256" key="3">
    <source>
        <dbReference type="ARBA" id="ARBA00008273"/>
    </source>
</evidence>
<evidence type="ECO:0000256" key="7">
    <source>
        <dbReference type="ARBA" id="ARBA00023239"/>
    </source>
</evidence>
<dbReference type="SUPFAM" id="SSF48557">
    <property type="entry name" value="L-aspartase-like"/>
    <property type="match status" value="1"/>
</dbReference>
<dbReference type="Pfam" id="PF00206">
    <property type="entry name" value="Lyase_1"/>
    <property type="match status" value="1"/>
</dbReference>
<dbReference type="PRINTS" id="PR00145">
    <property type="entry name" value="ARGSUCLYASE"/>
</dbReference>
<gene>
    <name evidence="14" type="ordered locus">Pcal_0129</name>
</gene>
<evidence type="ECO:0000256" key="4">
    <source>
        <dbReference type="ARBA" id="ARBA00011668"/>
    </source>
</evidence>
<feature type="domain" description="Adenylosuccinate lyase C-terminal" evidence="13">
    <location>
        <begin position="341"/>
        <end position="394"/>
    </location>
</feature>
<comment type="similarity">
    <text evidence="3">Belongs to the lyase 1 family. Adenylosuccinate lyase subfamily.</text>
</comment>
<dbReference type="InterPro" id="IPR024083">
    <property type="entry name" value="Fumarase/histidase_N"/>
</dbReference>
<dbReference type="GO" id="GO:0005829">
    <property type="term" value="C:cytosol"/>
    <property type="evidence" value="ECO:0007669"/>
    <property type="project" value="TreeGrafter"/>
</dbReference>
<evidence type="ECO:0000256" key="10">
    <source>
        <dbReference type="ARBA" id="ARBA00049115"/>
    </source>
</evidence>
<dbReference type="InterPro" id="IPR000362">
    <property type="entry name" value="Fumarate_lyase_fam"/>
</dbReference>
<name>A3MSF0_PYRCJ</name>
<comment type="catalytic activity">
    <reaction evidence="10">
        <text>N(6)-(1,2-dicarboxyethyl)-AMP = fumarate + AMP</text>
        <dbReference type="Rhea" id="RHEA:16853"/>
        <dbReference type="ChEBI" id="CHEBI:29806"/>
        <dbReference type="ChEBI" id="CHEBI:57567"/>
        <dbReference type="ChEBI" id="CHEBI:456215"/>
        <dbReference type="EC" id="4.3.2.2"/>
    </reaction>
    <physiologicalReaction direction="left-to-right" evidence="10">
        <dbReference type="Rhea" id="RHEA:16854"/>
    </physiologicalReaction>
</comment>
<sequence>MKPSLISPFDWRYGSEEVRALFTPQAFIDAYVEVERALVCALEELGVAERGCCEAVGKASVSAEEVYELEKKTGHDVLSLVLLLEEKSGCRFVHFGATSNDVIDTAWALLVRRALGHIKRKVNAVGGELASLAARYRRLEMVGRTHGQWAEPITLGFKFANYYYELHIACRLLALAEDLMRAKLGGAVGTMAAWGELGPAVRERVAQRLGLPYHPISTQVAPRETFAVLASALAVLSSVFERLAVEVRELSRPEIGEVVERGGGSSAMPHKANPTTSERIVSLARYVRSLVSVALENVALWHERDLTNSANERVWIPQAILAVDEILDSAARLLKSIHVDEGRIRENLEKALPYILTEFHMNRMIKEGLPRAEAYKRAREVRAITFDYQKWPIDKLIDNALSLPLCQQ</sequence>
<dbReference type="AlphaFoldDB" id="A3MSF0"/>
<dbReference type="Pfam" id="PF22304">
    <property type="entry name" value="ASLyase_C"/>
    <property type="match status" value="1"/>
</dbReference>
<dbReference type="InterPro" id="IPR022761">
    <property type="entry name" value="Fumarate_lyase_N"/>
</dbReference>
<dbReference type="STRING" id="410359.Pcal_0129"/>
<dbReference type="OrthoDB" id="26319at2157"/>
<dbReference type="PROSITE" id="PS00163">
    <property type="entry name" value="FUMARATE_LYASES"/>
    <property type="match status" value="1"/>
</dbReference>
<organism evidence="14 15">
    <name type="scientific">Pyrobaculum calidifontis (strain DSM 21063 / JCM 11548 / VA1)</name>
    <dbReference type="NCBI Taxonomy" id="410359"/>
    <lineage>
        <taxon>Archaea</taxon>
        <taxon>Thermoproteota</taxon>
        <taxon>Thermoprotei</taxon>
        <taxon>Thermoproteales</taxon>
        <taxon>Thermoproteaceae</taxon>
        <taxon>Pyrobaculum</taxon>
    </lineage>
</organism>
<comment type="subunit">
    <text evidence="4">Homotetramer. Residues from neighboring subunits contribute catalytic and substrate-binding residues to each active site.</text>
</comment>
<comment type="function">
    <text evidence="9">Catalyzes two reactions in de novo purine nucleotide biosynthesis. Catalyzes the breakdown of 5-aminoimidazole- (N-succinylocarboxamide) ribotide (SAICAR or 2-[5-amino-1-(5-phospho-beta-D-ribosyl)imidazole-4-carboxamido]succinate) to 5-aminoimidazole-4-carboxamide ribotide (AICAR or 5-amino-1-(5-phospho-beta-D-ribosyl)imidazole-4-carboxamide) and fumarate, and of adenylosuccinate (ADS or N(6)-(1,2-dicarboxyethyl)-AMP) to adenosine monophosphate (AMP) and fumarate.</text>
</comment>
<evidence type="ECO:0000256" key="5">
    <source>
        <dbReference type="ARBA" id="ARBA00012339"/>
    </source>
</evidence>
<evidence type="ECO:0000256" key="6">
    <source>
        <dbReference type="ARBA" id="ARBA00017058"/>
    </source>
</evidence>
<dbReference type="UniPathway" id="UPA00075">
    <property type="reaction ID" value="UER00336"/>
</dbReference>
<dbReference type="GO" id="GO:0004018">
    <property type="term" value="F:N6-(1,2-dicarboxyethyl)AMP AMP-lyase (fumarate-forming) activity"/>
    <property type="evidence" value="ECO:0007669"/>
    <property type="project" value="UniProtKB-UniRule"/>
</dbReference>
<dbReference type="eggNOG" id="arCOG01747">
    <property type="taxonomic scope" value="Archaea"/>
</dbReference>
<comment type="catalytic activity">
    <reaction evidence="8">
        <text>(2S)-2-[5-amino-1-(5-phospho-beta-D-ribosyl)imidazole-4-carboxamido]succinate = 5-amino-1-(5-phospho-beta-D-ribosyl)imidazole-4-carboxamide + fumarate</text>
        <dbReference type="Rhea" id="RHEA:23920"/>
        <dbReference type="ChEBI" id="CHEBI:29806"/>
        <dbReference type="ChEBI" id="CHEBI:58443"/>
        <dbReference type="ChEBI" id="CHEBI:58475"/>
        <dbReference type="EC" id="4.3.2.2"/>
    </reaction>
    <physiologicalReaction direction="left-to-right" evidence="8">
        <dbReference type="Rhea" id="RHEA:23921"/>
    </physiologicalReaction>
</comment>
<comment type="pathway">
    <text evidence="1">Purine metabolism; IMP biosynthesis via de novo pathway; 5-amino-1-(5-phospho-D-ribosyl)imidazole-4-carboxamide from 5-amino-1-(5-phospho-D-ribosyl)imidazole-4-carboxylate: step 2/2.</text>
</comment>
<evidence type="ECO:0000313" key="15">
    <source>
        <dbReference type="Proteomes" id="UP000001431"/>
    </source>
</evidence>
<dbReference type="GeneID" id="4908575"/>
<dbReference type="KEGG" id="pcl:Pcal_0129"/>
<keyword evidence="7 14" id="KW-0456">Lyase</keyword>
<evidence type="ECO:0000256" key="11">
    <source>
        <dbReference type="NCBIfam" id="TIGR00928"/>
    </source>
</evidence>
<accession>A3MSF0</accession>
<dbReference type="HOGENOM" id="CLU_030949_0_1_2"/>
<dbReference type="PANTHER" id="PTHR43172:SF1">
    <property type="entry name" value="ADENYLOSUCCINATE LYASE"/>
    <property type="match status" value="1"/>
</dbReference>
<dbReference type="GO" id="GO:0044208">
    <property type="term" value="P:'de novo' AMP biosynthetic process"/>
    <property type="evidence" value="ECO:0007669"/>
    <property type="project" value="UniProtKB-UniPathway"/>
</dbReference>
<dbReference type="NCBIfam" id="TIGR00928">
    <property type="entry name" value="purB"/>
    <property type="match status" value="1"/>
</dbReference>
<dbReference type="RefSeq" id="WP_011848824.1">
    <property type="nucleotide sequence ID" value="NC_009073.1"/>
</dbReference>
<dbReference type="PANTHER" id="PTHR43172">
    <property type="entry name" value="ADENYLOSUCCINATE LYASE"/>
    <property type="match status" value="1"/>
</dbReference>